<sequence>MDNTVDDVIKLIETNKVEQVEQILQDTSDNGKSLCSTVGKKGVDWYEQGSTALHIACSKRHNDIVLALLKAKANVNAVNEGAAHQTPLHVAAENGHLAHVQCLVEAGADVHSVDQGGDQPIHKATKNGHNPVVIYLVTNGCQINNANNEGYTPLMLAVSGGQLKTTILLLENNADITSLDSDKNNPLSLTILKGQEDIIPLLLDNEVDTNAQNVDGNTPLHLACQLNQPNTVSLLLEVGVEINLQNQVGRTALHMAALSNSYDIITQLVTSGVDRERPDLEGKVASECTTNPEIATIISTGVIPPAAPNRELTIVKSNNLSPHQHSSHNNSTELEDVQQQQQFNNVQLQQHPYGDLAMSSSMTLAEPTSEEPRPEYIEATESEIFSPRAPLSPRIERQSKTPNPHEPHRQSKAKTKLIPHNSGSPYAVGRSQCACKYVGSI</sequence>
<feature type="repeat" description="ANK" evidence="3">
    <location>
        <begin position="48"/>
        <end position="80"/>
    </location>
</feature>
<feature type="repeat" description="ANK" evidence="3">
    <location>
        <begin position="83"/>
        <end position="115"/>
    </location>
</feature>
<feature type="compositionally biased region" description="Basic and acidic residues" evidence="4">
    <location>
        <begin position="394"/>
        <end position="409"/>
    </location>
</feature>
<evidence type="ECO:0000256" key="3">
    <source>
        <dbReference type="PROSITE-ProRule" id="PRU00023"/>
    </source>
</evidence>
<dbReference type="EMBL" id="VXIV02003505">
    <property type="protein sequence ID" value="KAF6016602.1"/>
    <property type="molecule type" value="Genomic_DNA"/>
</dbReference>
<dbReference type="Gene3D" id="1.25.40.20">
    <property type="entry name" value="Ankyrin repeat-containing domain"/>
    <property type="match status" value="3"/>
</dbReference>
<feature type="repeat" description="ANK" evidence="3">
    <location>
        <begin position="182"/>
        <end position="214"/>
    </location>
</feature>
<feature type="repeat" description="ANK" evidence="3">
    <location>
        <begin position="116"/>
        <end position="148"/>
    </location>
</feature>
<dbReference type="InterPro" id="IPR050776">
    <property type="entry name" value="Ank_Repeat/CDKN_Inhibitor"/>
</dbReference>
<keyword evidence="6" id="KW-1185">Reference proteome</keyword>
<dbReference type="OrthoDB" id="448455at2759"/>
<comment type="caution">
    <text evidence="5">The sequence shown here is derived from an EMBL/GenBank/DDBJ whole genome shotgun (WGS) entry which is preliminary data.</text>
</comment>
<accession>A0A7J7IRM3</accession>
<evidence type="ECO:0000256" key="2">
    <source>
        <dbReference type="ARBA" id="ARBA00023043"/>
    </source>
</evidence>
<feature type="repeat" description="ANK" evidence="3">
    <location>
        <begin position="149"/>
        <end position="181"/>
    </location>
</feature>
<dbReference type="InterPro" id="IPR002110">
    <property type="entry name" value="Ankyrin_rpt"/>
</dbReference>
<feature type="repeat" description="ANK" evidence="3">
    <location>
        <begin position="248"/>
        <end position="280"/>
    </location>
</feature>
<feature type="region of interest" description="Disordered" evidence="4">
    <location>
        <begin position="384"/>
        <end position="424"/>
    </location>
</feature>
<feature type="repeat" description="ANK" evidence="3">
    <location>
        <begin position="215"/>
        <end position="247"/>
    </location>
</feature>
<name>A0A7J7IRM3_BUGNE</name>
<gene>
    <name evidence="5" type="ORF">EB796_025092</name>
</gene>
<protein>
    <submittedName>
        <fullName evidence="5">Uncharacterized protein</fullName>
    </submittedName>
</protein>
<dbReference type="AlphaFoldDB" id="A0A7J7IRM3"/>
<evidence type="ECO:0000256" key="1">
    <source>
        <dbReference type="ARBA" id="ARBA00022737"/>
    </source>
</evidence>
<dbReference type="Proteomes" id="UP000593567">
    <property type="component" value="Unassembled WGS sequence"/>
</dbReference>
<dbReference type="SUPFAM" id="SSF48403">
    <property type="entry name" value="Ankyrin repeat"/>
    <property type="match status" value="1"/>
</dbReference>
<dbReference type="Pfam" id="PF12796">
    <property type="entry name" value="Ank_2"/>
    <property type="match status" value="2"/>
</dbReference>
<dbReference type="PROSITE" id="PS50088">
    <property type="entry name" value="ANK_REPEAT"/>
    <property type="match status" value="7"/>
</dbReference>
<dbReference type="PANTHER" id="PTHR24201:SF16">
    <property type="entry name" value="ANKYRIN-1-LIKE-RELATED"/>
    <property type="match status" value="1"/>
</dbReference>
<evidence type="ECO:0000256" key="4">
    <source>
        <dbReference type="SAM" id="MobiDB-lite"/>
    </source>
</evidence>
<proteinExistence type="predicted"/>
<dbReference type="SMART" id="SM00248">
    <property type="entry name" value="ANK"/>
    <property type="match status" value="7"/>
</dbReference>
<evidence type="ECO:0000313" key="6">
    <source>
        <dbReference type="Proteomes" id="UP000593567"/>
    </source>
</evidence>
<keyword evidence="2 3" id="KW-0040">ANK repeat</keyword>
<evidence type="ECO:0000313" key="5">
    <source>
        <dbReference type="EMBL" id="KAF6016602.1"/>
    </source>
</evidence>
<dbReference type="Pfam" id="PF00023">
    <property type="entry name" value="Ank"/>
    <property type="match status" value="1"/>
</dbReference>
<reference evidence="5" key="1">
    <citation type="submission" date="2020-06" db="EMBL/GenBank/DDBJ databases">
        <title>Draft genome of Bugula neritina, a colonial animal packing powerful symbionts and potential medicines.</title>
        <authorList>
            <person name="Rayko M."/>
        </authorList>
    </citation>
    <scope>NUCLEOTIDE SEQUENCE [LARGE SCALE GENOMIC DNA]</scope>
    <source>
        <strain evidence="5">Kwan_BN1</strain>
    </source>
</reference>
<dbReference type="PROSITE" id="PS50297">
    <property type="entry name" value="ANK_REP_REGION"/>
    <property type="match status" value="6"/>
</dbReference>
<dbReference type="PANTHER" id="PTHR24201">
    <property type="entry name" value="ANK_REP_REGION DOMAIN-CONTAINING PROTEIN"/>
    <property type="match status" value="1"/>
</dbReference>
<dbReference type="InterPro" id="IPR036770">
    <property type="entry name" value="Ankyrin_rpt-contain_sf"/>
</dbReference>
<keyword evidence="1" id="KW-0677">Repeat</keyword>
<organism evidence="5 6">
    <name type="scientific">Bugula neritina</name>
    <name type="common">Brown bryozoan</name>
    <name type="synonym">Sertularia neritina</name>
    <dbReference type="NCBI Taxonomy" id="10212"/>
    <lineage>
        <taxon>Eukaryota</taxon>
        <taxon>Metazoa</taxon>
        <taxon>Spiralia</taxon>
        <taxon>Lophotrochozoa</taxon>
        <taxon>Bryozoa</taxon>
        <taxon>Gymnolaemata</taxon>
        <taxon>Cheilostomatida</taxon>
        <taxon>Flustrina</taxon>
        <taxon>Buguloidea</taxon>
        <taxon>Bugulidae</taxon>
        <taxon>Bugula</taxon>
    </lineage>
</organism>